<dbReference type="PANTHER" id="PTHR31956">
    <property type="entry name" value="NON-SPECIFIC PHOSPHOLIPASE C4-RELATED"/>
    <property type="match status" value="1"/>
</dbReference>
<dbReference type="EMBL" id="CP033924">
    <property type="protein sequence ID" value="AZA80989.1"/>
    <property type="molecule type" value="Genomic_DNA"/>
</dbReference>
<dbReference type="AlphaFoldDB" id="A0A3G6RWQ3"/>
<proteinExistence type="predicted"/>
<evidence type="ECO:0000313" key="5">
    <source>
        <dbReference type="Proteomes" id="UP000236262"/>
    </source>
</evidence>
<organism evidence="4 5">
    <name type="scientific">Chryseobacterium lactis</name>
    <dbReference type="NCBI Taxonomy" id="1241981"/>
    <lineage>
        <taxon>Bacteria</taxon>
        <taxon>Pseudomonadati</taxon>
        <taxon>Bacteroidota</taxon>
        <taxon>Flavobacteriia</taxon>
        <taxon>Flavobacteriales</taxon>
        <taxon>Weeksellaceae</taxon>
        <taxon>Chryseobacterium group</taxon>
        <taxon>Chryseobacterium</taxon>
    </lineage>
</organism>
<dbReference type="InterPro" id="IPR007312">
    <property type="entry name" value="Phosphoesterase"/>
</dbReference>
<dbReference type="RefSeq" id="WP_103291733.1">
    <property type="nucleotide sequence ID" value="NZ_CP033924.1"/>
</dbReference>
<dbReference type="Proteomes" id="UP000279972">
    <property type="component" value="Chromosome"/>
</dbReference>
<evidence type="ECO:0000256" key="1">
    <source>
        <dbReference type="ARBA" id="ARBA00022801"/>
    </source>
</evidence>
<dbReference type="PANTHER" id="PTHR31956:SF1">
    <property type="entry name" value="NON-SPECIFIC PHOSPHOLIPASE C1"/>
    <property type="match status" value="1"/>
</dbReference>
<evidence type="ECO:0000313" key="3">
    <source>
        <dbReference type="EMBL" id="AZA80989.1"/>
    </source>
</evidence>
<reference evidence="3 6" key="2">
    <citation type="submission" date="2018-11" db="EMBL/GenBank/DDBJ databases">
        <title>Proposal to divide the Flavobacteriaceae and reorganize its genera based on Amino Acid Identity values calculated from whole genome sequences.</title>
        <authorList>
            <person name="Nicholson A.C."/>
            <person name="Gulvik C.A."/>
            <person name="Whitney A.M."/>
            <person name="Humrighouse B.W."/>
            <person name="Bell M."/>
            <person name="Holmes B."/>
            <person name="Steigerwalt A.G."/>
            <person name="Villarma A."/>
            <person name="Sheth M."/>
            <person name="Batra D."/>
            <person name="Pryor J."/>
            <person name="Bernardet J.-F."/>
            <person name="Hugo C."/>
            <person name="Kampfer P."/>
            <person name="Newman J."/>
            <person name="McQuiston J.R."/>
        </authorList>
    </citation>
    <scope>NUCLEOTIDE SEQUENCE [LARGE SCALE GENOMIC DNA]</scope>
    <source>
        <strain evidence="3 6">KC_1864</strain>
    </source>
</reference>
<gene>
    <name evidence="4" type="ORF">C1637_10685</name>
    <name evidence="3" type="ORF">EG342_03255</name>
</gene>
<dbReference type="EMBL" id="PPEH01000004">
    <property type="protein sequence ID" value="PNW13290.1"/>
    <property type="molecule type" value="Genomic_DNA"/>
</dbReference>
<dbReference type="KEGG" id="clac:EG342_03255"/>
<dbReference type="Pfam" id="PF04185">
    <property type="entry name" value="Phosphoesterase"/>
    <property type="match status" value="2"/>
</dbReference>
<feature type="domain" description="Bacterial phospholipase C C-terminal" evidence="2">
    <location>
        <begin position="606"/>
        <end position="685"/>
    </location>
</feature>
<evidence type="ECO:0000313" key="6">
    <source>
        <dbReference type="Proteomes" id="UP000279972"/>
    </source>
</evidence>
<name>A0A3G6RWQ3_CHRLC</name>
<keyword evidence="1" id="KW-0378">Hydrolase</keyword>
<dbReference type="Pfam" id="PF05506">
    <property type="entry name" value="PLipase_C_C"/>
    <property type="match status" value="1"/>
</dbReference>
<reference evidence="4 5" key="1">
    <citation type="submission" date="2018-01" db="EMBL/GenBank/DDBJ databases">
        <title>Draft genome sequences of Chryseobacterium lactis NCTC11390, Chryseobacterium oncorhynchi 701B-08, and Chryseobacterium viscerum 687B-08.</title>
        <authorList>
            <person name="Jeong J.-J."/>
            <person name="Lee Y.J."/>
            <person name="Park B."/>
            <person name="Choi I.-G."/>
            <person name="Kim K.D."/>
        </authorList>
    </citation>
    <scope>NUCLEOTIDE SEQUENCE [LARGE SCALE GENOMIC DNA]</scope>
    <source>
        <strain evidence="4 5">NCTC11390</strain>
    </source>
</reference>
<evidence type="ECO:0000313" key="4">
    <source>
        <dbReference type="EMBL" id="PNW13290.1"/>
    </source>
</evidence>
<dbReference type="NCBIfam" id="TIGR03396">
    <property type="entry name" value="PC_PLC"/>
    <property type="match status" value="1"/>
</dbReference>
<evidence type="ECO:0000259" key="2">
    <source>
        <dbReference type="Pfam" id="PF05506"/>
    </source>
</evidence>
<dbReference type="Gene3D" id="3.40.720.10">
    <property type="entry name" value="Alkaline Phosphatase, subunit A"/>
    <property type="match status" value="2"/>
</dbReference>
<protein>
    <submittedName>
        <fullName evidence="4">Phospholipase C, phosphocholine-specific</fullName>
    </submittedName>
</protein>
<dbReference type="GO" id="GO:0034480">
    <property type="term" value="F:phosphatidylcholine phospholipase C activity"/>
    <property type="evidence" value="ECO:0007669"/>
    <property type="project" value="InterPro"/>
</dbReference>
<dbReference type="OrthoDB" id="980947at2"/>
<sequence length="781" mass="90144">MNRREFLEKSSLLLAGLGTSSVLHPSILKALAIEPAALSTFYDAEHVVILMQENRSFDHAFGTLKGVRGFLDKRAFVKQDNHSVFFQKGNNGKYASPARLDLRNTKATWMSSLPHSWDNQQKALNKGKYDQWLQAKASGNKDYKDIPLTLGYYDREDLPFYYQLADAFTIFDQYFCSSLTGTTPNRLFHWTGTLREQQNGKVKANVYNDNIDYDKARQAKWKSFPEILEEQQVSWRIYQNEISLPKGMSGEQEAWLSNFTDNPIEWFSKYNVKFSKGYYQNIPNIIAYLKQEITKNPDRKERLEAMISELKEDQVKYHPDNYSKLSQEEKSLHEKAFTTNSNDPDYWNLEIGKDENGERLVVPKSDVLFQFRKDVEEKKLPLVSWLVAPEHFSDHPGSPWYGAWYISEVLNILTKDPEMWKKTIFIINYDENDGYFDHVLPFAPPMNPSQPVDLNGKEGVEYVDQSQQYMSDPSLKDYEKIEGTVGLGYRVPMIIASPWTKGGFVNSEVSDHTSVLQFLEKFITKKFNKNVHVDNISDWRRAICGDLTSAFNSPNVKAPKMDYLNQKDFAKTINAAKNKPVPNLKWYTENELNNQLLDIQERGIKPSNPLPYDFHVNMLEGKIRMTNLKDNGVPLLVYDRTKFNNGRYHFSYALYAKQDLSHVVDAGAYDYEVFGPNGFFRKFAGTASPELEVVLINNASKNQVELIFNNSKNSKISISIENLYEKTKKTVSLPKQEEKIAVDLSKNKGWYDLKITYESHIWHFAGRIETGKISVSDPHWA</sequence>
<dbReference type="Proteomes" id="UP000236262">
    <property type="component" value="Unassembled WGS sequence"/>
</dbReference>
<accession>A0A3G6RWQ3</accession>
<dbReference type="InterPro" id="IPR017767">
    <property type="entry name" value="PC-PLC"/>
</dbReference>
<dbReference type="InterPro" id="IPR008475">
    <property type="entry name" value="PLipase_C_C"/>
</dbReference>
<dbReference type="GO" id="GO:0016042">
    <property type="term" value="P:lipid catabolic process"/>
    <property type="evidence" value="ECO:0007669"/>
    <property type="project" value="InterPro"/>
</dbReference>
<dbReference type="InterPro" id="IPR017850">
    <property type="entry name" value="Alkaline_phosphatase_core_sf"/>
</dbReference>
<keyword evidence="6" id="KW-1185">Reference proteome</keyword>